<dbReference type="NCBIfam" id="TIGR01484">
    <property type="entry name" value="HAD-SF-IIB"/>
    <property type="match status" value="1"/>
</dbReference>
<evidence type="ECO:0008006" key="2">
    <source>
        <dbReference type="Google" id="ProtNLM"/>
    </source>
</evidence>
<dbReference type="GO" id="GO:0016791">
    <property type="term" value="F:phosphatase activity"/>
    <property type="evidence" value="ECO:0007669"/>
    <property type="project" value="TreeGrafter"/>
</dbReference>
<sequence length="313" mass="32362">MRGGARRPLLAAVQQPLGEEEGVGEWIPTAPVQLVVTDLDGTLLCRNHSVGAATEAAIQATLARDIPFVVATGKSRAGAVNSVGAALGAQLITGPGSTGGVFLQGLLTYGPGGELLRELSLSASLVERTLGFAAGLPSVTVIAYQRDDLLCEVEDKYTLALAGYKEPRPRPVGDLRKALLSDGATVTSKLLLYSSVEEINRIRPLLEAELAGEGEETYELTQALPEMLEVLPAGGNKGAGVLHLLEHLGVAPEAVMGMGDGENDIEMLQQVGTGVAMANARSKLKAVATHVMGLTNEDGGAAAALRSLAVPES</sequence>
<dbReference type="InterPro" id="IPR023214">
    <property type="entry name" value="HAD_sf"/>
</dbReference>
<accession>A0A7S1U9R0</accession>
<protein>
    <recommendedName>
        <fullName evidence="2">Haloacid dehalogenase-like hydrolase</fullName>
    </recommendedName>
</protein>
<dbReference type="EMBL" id="HBGJ01031482">
    <property type="protein sequence ID" value="CAD9261570.1"/>
    <property type="molecule type" value="Transcribed_RNA"/>
</dbReference>
<dbReference type="Gene3D" id="3.30.1240.10">
    <property type="match status" value="1"/>
</dbReference>
<proteinExistence type="predicted"/>
<evidence type="ECO:0000313" key="1">
    <source>
        <dbReference type="EMBL" id="CAD9261570.1"/>
    </source>
</evidence>
<dbReference type="AlphaFoldDB" id="A0A7S1U9R0"/>
<dbReference type="GO" id="GO:0005829">
    <property type="term" value="C:cytosol"/>
    <property type="evidence" value="ECO:0007669"/>
    <property type="project" value="TreeGrafter"/>
</dbReference>
<dbReference type="Gene3D" id="3.40.50.1000">
    <property type="entry name" value="HAD superfamily/HAD-like"/>
    <property type="match status" value="1"/>
</dbReference>
<dbReference type="PROSITE" id="PS01229">
    <property type="entry name" value="COF_2"/>
    <property type="match status" value="1"/>
</dbReference>
<dbReference type="Pfam" id="PF08282">
    <property type="entry name" value="Hydrolase_3"/>
    <property type="match status" value="1"/>
</dbReference>
<organism evidence="1">
    <name type="scientific">Phaeomonas parva</name>
    <dbReference type="NCBI Taxonomy" id="124430"/>
    <lineage>
        <taxon>Eukaryota</taxon>
        <taxon>Sar</taxon>
        <taxon>Stramenopiles</taxon>
        <taxon>Ochrophyta</taxon>
        <taxon>Pinguiophyceae</taxon>
        <taxon>Pinguiochrysidales</taxon>
        <taxon>Pinguiochrysidaceae</taxon>
        <taxon>Phaeomonas</taxon>
    </lineage>
</organism>
<dbReference type="InterPro" id="IPR006379">
    <property type="entry name" value="HAD-SF_hydro_IIB"/>
</dbReference>
<dbReference type="PANTHER" id="PTHR10000:SF8">
    <property type="entry name" value="HAD SUPERFAMILY HYDROLASE-LIKE, TYPE 3"/>
    <property type="match status" value="1"/>
</dbReference>
<dbReference type="GO" id="GO:0000287">
    <property type="term" value="F:magnesium ion binding"/>
    <property type="evidence" value="ECO:0007669"/>
    <property type="project" value="TreeGrafter"/>
</dbReference>
<reference evidence="1" key="1">
    <citation type="submission" date="2021-01" db="EMBL/GenBank/DDBJ databases">
        <authorList>
            <person name="Corre E."/>
            <person name="Pelletier E."/>
            <person name="Niang G."/>
            <person name="Scheremetjew M."/>
            <person name="Finn R."/>
            <person name="Kale V."/>
            <person name="Holt S."/>
            <person name="Cochrane G."/>
            <person name="Meng A."/>
            <person name="Brown T."/>
            <person name="Cohen L."/>
        </authorList>
    </citation>
    <scope>NUCLEOTIDE SEQUENCE</scope>
    <source>
        <strain evidence="1">CCMP2877</strain>
    </source>
</reference>
<dbReference type="InterPro" id="IPR036412">
    <property type="entry name" value="HAD-like_sf"/>
</dbReference>
<dbReference type="PANTHER" id="PTHR10000">
    <property type="entry name" value="PHOSPHOSERINE PHOSPHATASE"/>
    <property type="match status" value="1"/>
</dbReference>
<name>A0A7S1U9R0_9STRA</name>
<dbReference type="SUPFAM" id="SSF56784">
    <property type="entry name" value="HAD-like"/>
    <property type="match status" value="1"/>
</dbReference>
<gene>
    <name evidence="1" type="ORF">PPAR1163_LOCUS19950</name>
</gene>